<dbReference type="GO" id="GO:0015074">
    <property type="term" value="P:DNA integration"/>
    <property type="evidence" value="ECO:0007669"/>
    <property type="project" value="UniProtKB-KW"/>
</dbReference>
<dbReference type="InterPro" id="IPR025166">
    <property type="entry name" value="Integrase_DNA_bind_dom"/>
</dbReference>
<dbReference type="Pfam" id="PF00589">
    <property type="entry name" value="Phage_integrase"/>
    <property type="match status" value="1"/>
</dbReference>
<dbReference type="PANTHER" id="PTHR30629:SF2">
    <property type="entry name" value="PROPHAGE INTEGRASE INTS-RELATED"/>
    <property type="match status" value="1"/>
</dbReference>
<evidence type="ECO:0000256" key="2">
    <source>
        <dbReference type="ARBA" id="ARBA00022908"/>
    </source>
</evidence>
<dbReference type="Gene3D" id="1.10.150.130">
    <property type="match status" value="1"/>
</dbReference>
<dbReference type="PROSITE" id="PS51898">
    <property type="entry name" value="TYR_RECOMBINASE"/>
    <property type="match status" value="1"/>
</dbReference>
<keyword evidence="4" id="KW-0233">DNA recombination</keyword>
<feature type="domain" description="Tyr recombinase" evidence="5">
    <location>
        <begin position="198"/>
        <end position="378"/>
    </location>
</feature>
<evidence type="ECO:0000313" key="6">
    <source>
        <dbReference type="EMBL" id="QPJ66736.1"/>
    </source>
</evidence>
<dbReference type="InterPro" id="IPR038488">
    <property type="entry name" value="Integrase_DNA-bd_sf"/>
</dbReference>
<reference evidence="7" key="1">
    <citation type="submission" date="2020-02" db="EMBL/GenBank/DDBJ databases">
        <title>Genomic and physiological characterization of two novel Nitrospinaceae genera.</title>
        <authorList>
            <person name="Mueller A.J."/>
            <person name="Jung M.-Y."/>
            <person name="Strachan C.R."/>
            <person name="Herbold C.W."/>
            <person name="Kirkegaard R.H."/>
            <person name="Daims H."/>
        </authorList>
    </citation>
    <scope>NUCLEOTIDE SEQUENCE [LARGE SCALE GENOMIC DNA]</scope>
</reference>
<name>A0A7T0G4X0_9BACT</name>
<gene>
    <name evidence="6" type="ORF">G3M78_01760</name>
</gene>
<dbReference type="SUPFAM" id="SSF56349">
    <property type="entry name" value="DNA breaking-rejoining enzymes"/>
    <property type="match status" value="1"/>
</dbReference>
<evidence type="ECO:0000259" key="5">
    <source>
        <dbReference type="PROSITE" id="PS51898"/>
    </source>
</evidence>
<dbReference type="InterPro" id="IPR013762">
    <property type="entry name" value="Integrase-like_cat_sf"/>
</dbReference>
<dbReference type="InterPro" id="IPR010998">
    <property type="entry name" value="Integrase_recombinase_N"/>
</dbReference>
<proteinExistence type="inferred from homology"/>
<keyword evidence="3" id="KW-0238">DNA-binding</keyword>
<dbReference type="Gene3D" id="3.30.160.390">
    <property type="entry name" value="Integrase, DNA-binding domain"/>
    <property type="match status" value="1"/>
</dbReference>
<dbReference type="KEGG" id="nva:G3M78_01760"/>
<dbReference type="Gene3D" id="1.10.443.10">
    <property type="entry name" value="Intergrase catalytic core"/>
    <property type="match status" value="1"/>
</dbReference>
<organism evidence="6 7">
    <name type="scientific">Candidatus Nitrohelix vancouverensis</name>
    <dbReference type="NCBI Taxonomy" id="2705534"/>
    <lineage>
        <taxon>Bacteria</taxon>
        <taxon>Pseudomonadati</taxon>
        <taxon>Nitrospinota/Tectimicrobiota group</taxon>
        <taxon>Nitrospinota</taxon>
        <taxon>Nitrospinia</taxon>
        <taxon>Nitrospinales</taxon>
        <taxon>Nitrospinaceae</taxon>
        <taxon>Candidatus Nitrohelix</taxon>
    </lineage>
</organism>
<evidence type="ECO:0000256" key="3">
    <source>
        <dbReference type="ARBA" id="ARBA00023125"/>
    </source>
</evidence>
<evidence type="ECO:0000313" key="7">
    <source>
        <dbReference type="Proteomes" id="UP000594464"/>
    </source>
</evidence>
<accession>A0A7T0G4X0</accession>
<dbReference type="InterPro" id="IPR050808">
    <property type="entry name" value="Phage_Integrase"/>
</dbReference>
<dbReference type="GO" id="GO:0003677">
    <property type="term" value="F:DNA binding"/>
    <property type="evidence" value="ECO:0007669"/>
    <property type="project" value="UniProtKB-KW"/>
</dbReference>
<dbReference type="GO" id="GO:0006310">
    <property type="term" value="P:DNA recombination"/>
    <property type="evidence" value="ECO:0007669"/>
    <property type="project" value="UniProtKB-KW"/>
</dbReference>
<dbReference type="Pfam" id="PF13356">
    <property type="entry name" value="Arm-DNA-bind_3"/>
    <property type="match status" value="1"/>
</dbReference>
<evidence type="ECO:0000256" key="1">
    <source>
        <dbReference type="ARBA" id="ARBA00008857"/>
    </source>
</evidence>
<dbReference type="EMBL" id="CP048620">
    <property type="protein sequence ID" value="QPJ66736.1"/>
    <property type="molecule type" value="Genomic_DNA"/>
</dbReference>
<sequence>MDRVAIPREGQAFLRDSLLQGFGVRITSSGTKSFIVEKRIGSKIRRMTLGHFGELTAEQARRQAQKLLGEIAQGIDPVAEKKKQKQVAITLVEAYQEFINAKKNLKRHTLYDYERMFNVAFSDWHKKPITGITKPMIIKRHRELGEKRGHAYANGAMRFLRSFLGYVKVTQHDDSGRSILYENPVLILTDTRSWYRQHRRQTVIKAHELPAWFDAVLSLKMPENPDSTHVIADYLLFLLFSGLRRQEAAQLLWENVDLKDETLLIPDPKNHEPLNLPLSSFLVKILNERKKLAVNEYVFPGKDGRGYLIEPKRSIKKVIEQSKVHFIIHDLRRTFITIAESLEISPYAIKRLVNHKMNNDVTAGYIISDIDRLRKPMQKIADKLLDASNSNGQKKMIFLEERVPVAASFLKSAEIV</sequence>
<dbReference type="InterPro" id="IPR011010">
    <property type="entry name" value="DNA_brk_join_enz"/>
</dbReference>
<comment type="similarity">
    <text evidence="1">Belongs to the 'phage' integrase family.</text>
</comment>
<dbReference type="InterPro" id="IPR002104">
    <property type="entry name" value="Integrase_catalytic"/>
</dbReference>
<keyword evidence="2" id="KW-0229">DNA integration</keyword>
<evidence type="ECO:0000256" key="4">
    <source>
        <dbReference type="ARBA" id="ARBA00023172"/>
    </source>
</evidence>
<protein>
    <submittedName>
        <fullName evidence="6">Integrase family protein</fullName>
    </submittedName>
</protein>
<dbReference type="Proteomes" id="UP000594464">
    <property type="component" value="Chromosome"/>
</dbReference>
<dbReference type="AlphaFoldDB" id="A0A7T0G4X0"/>
<dbReference type="PANTHER" id="PTHR30629">
    <property type="entry name" value="PROPHAGE INTEGRASE"/>
    <property type="match status" value="1"/>
</dbReference>